<dbReference type="GO" id="GO:0016645">
    <property type="term" value="F:oxidoreductase activity, acting on the CH-NH group of donors"/>
    <property type="evidence" value="ECO:0007669"/>
    <property type="project" value="InterPro"/>
</dbReference>
<accession>Q30P74</accession>
<proteinExistence type="predicted"/>
<evidence type="ECO:0000313" key="2">
    <source>
        <dbReference type="EMBL" id="ABB45207.1"/>
    </source>
</evidence>
<dbReference type="HOGENOM" id="CLU_061971_0_0_7"/>
<sequence>MKKFDDKLHSIVLSEDGSYTAYSKEYEEHYHSTKDGALYESLVKHVIPAFELKKNHSEITILDICFGLGFNTLATIWYHRQNRLTSKLRIFSPELDGSLVKSLKYFSYPKEFEPLKNIVKELSQNGIYQDETLHVEIFVGDAREYIKRFSAQTFDVVFQDAFSPAANPLLWTKEYFMDIKNIIKDDGVLTTYSIALPIRVALWESGFYVFLNSGEGFRDATVASQSKLDIYSVVDVEHKMRCNPHVTSLRDCTL</sequence>
<dbReference type="InterPro" id="IPR008471">
    <property type="entry name" value="MnmC-like_methylTransf"/>
</dbReference>
<dbReference type="OrthoDB" id="9786494at2"/>
<evidence type="ECO:0000313" key="3">
    <source>
        <dbReference type="Proteomes" id="UP000002714"/>
    </source>
</evidence>
<dbReference type="SUPFAM" id="SSF53335">
    <property type="entry name" value="S-adenosyl-L-methionine-dependent methyltransferases"/>
    <property type="match status" value="1"/>
</dbReference>
<dbReference type="PANTHER" id="PTHR39963:SF1">
    <property type="entry name" value="MNMC-LIKE METHYLTRANSFERASE DOMAIN-CONTAINING PROTEIN"/>
    <property type="match status" value="1"/>
</dbReference>
<protein>
    <recommendedName>
        <fullName evidence="1">MnmC-like methyltransferase domain-containing protein</fullName>
    </recommendedName>
</protein>
<dbReference type="PANTHER" id="PTHR39963">
    <property type="entry name" value="SLL0983 PROTEIN"/>
    <property type="match status" value="1"/>
</dbReference>
<dbReference type="AlphaFoldDB" id="Q30P74"/>
<dbReference type="KEGG" id="tdn:Suden_1933"/>
<keyword evidence="3" id="KW-1185">Reference proteome</keyword>
<dbReference type="Pfam" id="PF05430">
    <property type="entry name" value="Methyltransf_30"/>
    <property type="match status" value="1"/>
</dbReference>
<dbReference type="Gene3D" id="3.40.50.150">
    <property type="entry name" value="Vaccinia Virus protein VP39"/>
    <property type="match status" value="1"/>
</dbReference>
<dbReference type="STRING" id="326298.Suden_1933"/>
<evidence type="ECO:0000259" key="1">
    <source>
        <dbReference type="Pfam" id="PF05430"/>
    </source>
</evidence>
<gene>
    <name evidence="2" type="ordered locus">Suden_1933</name>
</gene>
<organism evidence="2 3">
    <name type="scientific">Sulfurimonas denitrificans (strain ATCC 33889 / DSM 1251)</name>
    <name type="common">Thiomicrospira denitrificans (strain ATCC 33889 / DSM 1251)</name>
    <dbReference type="NCBI Taxonomy" id="326298"/>
    <lineage>
        <taxon>Bacteria</taxon>
        <taxon>Pseudomonadati</taxon>
        <taxon>Campylobacterota</taxon>
        <taxon>Epsilonproteobacteria</taxon>
        <taxon>Campylobacterales</taxon>
        <taxon>Sulfurimonadaceae</taxon>
        <taxon>Sulfurimonas</taxon>
    </lineage>
</organism>
<name>Q30P74_SULDN</name>
<feature type="domain" description="MnmC-like methyltransferase" evidence="1">
    <location>
        <begin position="127"/>
        <end position="216"/>
    </location>
</feature>
<dbReference type="eggNOG" id="COG4121">
    <property type="taxonomic scope" value="Bacteria"/>
</dbReference>
<dbReference type="EMBL" id="CP000153">
    <property type="protein sequence ID" value="ABB45207.1"/>
    <property type="molecule type" value="Genomic_DNA"/>
</dbReference>
<dbReference type="Proteomes" id="UP000002714">
    <property type="component" value="Chromosome"/>
</dbReference>
<reference evidence="2 3" key="1">
    <citation type="journal article" date="2008" name="Appl. Environ. Microbiol.">
        <title>Genome of the epsilonproteobacterial chemolithoautotroph Sulfurimonas denitrificans.</title>
        <authorList>
            <person name="Sievert S.M."/>
            <person name="Scott K.M."/>
            <person name="Klotz M.G."/>
            <person name="Chain P.S.G."/>
            <person name="Hauser L.J."/>
            <person name="Hemp J."/>
            <person name="Huegler M."/>
            <person name="Land M."/>
            <person name="Lapidus A."/>
            <person name="Larimer F.W."/>
            <person name="Lucas S."/>
            <person name="Malfatti S.A."/>
            <person name="Meyer F."/>
            <person name="Paulsen I.T."/>
            <person name="Ren Q."/>
            <person name="Simon J."/>
            <person name="Bailey K."/>
            <person name="Diaz E."/>
            <person name="Fitzpatrick K.A."/>
            <person name="Glover B."/>
            <person name="Gwatney N."/>
            <person name="Korajkic A."/>
            <person name="Long A."/>
            <person name="Mobberley J.M."/>
            <person name="Pantry S.N."/>
            <person name="Pazder G."/>
            <person name="Peterson S."/>
            <person name="Quintanilla J.D."/>
            <person name="Sprinkle R."/>
            <person name="Stephens J."/>
            <person name="Thomas P."/>
            <person name="Vaughn R."/>
            <person name="Weber M.J."/>
            <person name="Wooten L.L."/>
        </authorList>
    </citation>
    <scope>NUCLEOTIDE SEQUENCE [LARGE SCALE GENOMIC DNA]</scope>
    <source>
        <strain evidence="3">ATCC 33889 / DSM 1251</strain>
    </source>
</reference>
<dbReference type="InterPro" id="IPR029063">
    <property type="entry name" value="SAM-dependent_MTases_sf"/>
</dbReference>